<sequence>MKNKFSSALALTLCVMSSTVMADTATEIREVILDDIAHMNQELEQDPTRLSKHGSKDFFSSGGLLNSVDRSSGSTTFEVFQGSIKHIEVIVLVEDQAAVAHYYQEAIMKPTGLPAVPNYRTRVTQVFVKEDGAWKIRAAHWSPLMGGAGTSQTVIK</sequence>
<evidence type="ECO:0000313" key="2">
    <source>
        <dbReference type="EMBL" id="KRO78811.1"/>
    </source>
</evidence>
<evidence type="ECO:0008006" key="4">
    <source>
        <dbReference type="Google" id="ProtNLM"/>
    </source>
</evidence>
<feature type="signal peptide" evidence="1">
    <location>
        <begin position="1"/>
        <end position="22"/>
    </location>
</feature>
<comment type="caution">
    <text evidence="2">The sequence shown here is derived from an EMBL/GenBank/DDBJ whole genome shotgun (WGS) entry which is preliminary data.</text>
</comment>
<gene>
    <name evidence="2" type="ORF">ABR85_02325</name>
</gene>
<accession>A0A0R2T0B4</accession>
<evidence type="ECO:0000256" key="1">
    <source>
        <dbReference type="SAM" id="SignalP"/>
    </source>
</evidence>
<keyword evidence="1" id="KW-0732">Signal</keyword>
<reference evidence="2 3" key="1">
    <citation type="submission" date="2015-10" db="EMBL/GenBank/DDBJ databases">
        <title>Metagenome-Assembled Genomes uncover a global brackish microbiome.</title>
        <authorList>
            <person name="Hugerth L.W."/>
            <person name="Larsson J."/>
            <person name="Alneberg J."/>
            <person name="Lindh M.V."/>
            <person name="Legrand C."/>
            <person name="Pinhassi J."/>
            <person name="Andersson A.F."/>
        </authorList>
    </citation>
    <scope>NUCLEOTIDE SEQUENCE [LARGE SCALE GENOMIC DNA]</scope>
    <source>
        <strain evidence="2">BACL22 MAG-120619-bin3</strain>
    </source>
</reference>
<dbReference type="SUPFAM" id="SSF54427">
    <property type="entry name" value="NTF2-like"/>
    <property type="match status" value="1"/>
</dbReference>
<dbReference type="InterPro" id="IPR032710">
    <property type="entry name" value="NTF2-like_dom_sf"/>
</dbReference>
<protein>
    <recommendedName>
        <fullName evidence="4">SnoaL-like domain-containing protein</fullName>
    </recommendedName>
</protein>
<dbReference type="Gene3D" id="3.10.450.50">
    <property type="match status" value="1"/>
</dbReference>
<dbReference type="AlphaFoldDB" id="A0A0R2T0B4"/>
<proteinExistence type="predicted"/>
<dbReference type="EMBL" id="LICD01000280">
    <property type="protein sequence ID" value="KRO78811.1"/>
    <property type="molecule type" value="Genomic_DNA"/>
</dbReference>
<organism evidence="2 3">
    <name type="scientific">OM182 bacterium BACL3 MAG-120619-bin3</name>
    <dbReference type="NCBI Taxonomy" id="1655593"/>
    <lineage>
        <taxon>Bacteria</taxon>
        <taxon>Pseudomonadati</taxon>
        <taxon>Pseudomonadota</taxon>
        <taxon>Gammaproteobacteria</taxon>
        <taxon>OMG group</taxon>
        <taxon>OM182 clade</taxon>
    </lineage>
</organism>
<feature type="chain" id="PRO_5006424200" description="SnoaL-like domain-containing protein" evidence="1">
    <location>
        <begin position="23"/>
        <end position="156"/>
    </location>
</feature>
<evidence type="ECO:0000313" key="3">
    <source>
        <dbReference type="Proteomes" id="UP000051242"/>
    </source>
</evidence>
<dbReference type="Proteomes" id="UP000051242">
    <property type="component" value="Unassembled WGS sequence"/>
</dbReference>
<name>A0A0R2T0B4_9GAMM</name>